<feature type="region of interest" description="Disordered" evidence="1">
    <location>
        <begin position="89"/>
        <end position="111"/>
    </location>
</feature>
<comment type="caution">
    <text evidence="2">The sequence shown here is derived from an EMBL/GenBank/DDBJ whole genome shotgun (WGS) entry which is preliminary data.</text>
</comment>
<feature type="compositionally biased region" description="Low complexity" evidence="1">
    <location>
        <begin position="89"/>
        <end position="99"/>
    </location>
</feature>
<reference evidence="2 3" key="1">
    <citation type="submission" date="2013-11" db="EMBL/GenBank/DDBJ databases">
        <title>The Genome Sequence of Phytophthora parasitica P1569.</title>
        <authorList>
            <consortium name="The Broad Institute Genomics Platform"/>
            <person name="Russ C."/>
            <person name="Tyler B."/>
            <person name="Panabieres F."/>
            <person name="Shan W."/>
            <person name="Tripathy S."/>
            <person name="Grunwald N."/>
            <person name="Machado M."/>
            <person name="Johnson C.S."/>
            <person name="Arredondo F."/>
            <person name="Hong C."/>
            <person name="Coffey M."/>
            <person name="Young S.K."/>
            <person name="Zeng Q."/>
            <person name="Gargeya S."/>
            <person name="Fitzgerald M."/>
            <person name="Abouelleil A."/>
            <person name="Alvarado L."/>
            <person name="Chapman S.B."/>
            <person name="Gainer-Dewar J."/>
            <person name="Goldberg J."/>
            <person name="Griggs A."/>
            <person name="Gujja S."/>
            <person name="Hansen M."/>
            <person name="Howarth C."/>
            <person name="Imamovic A."/>
            <person name="Ireland A."/>
            <person name="Larimer J."/>
            <person name="McCowan C."/>
            <person name="Murphy C."/>
            <person name="Pearson M."/>
            <person name="Poon T.W."/>
            <person name="Priest M."/>
            <person name="Roberts A."/>
            <person name="Saif S."/>
            <person name="Shea T."/>
            <person name="Sykes S."/>
            <person name="Wortman J."/>
            <person name="Nusbaum C."/>
            <person name="Birren B."/>
        </authorList>
    </citation>
    <scope>NUCLEOTIDE SEQUENCE [LARGE SCALE GENOMIC DNA]</scope>
    <source>
        <strain evidence="2 3">P1569</strain>
    </source>
</reference>
<sequence>MPMLVLLSRGKYCRLFCSSIFLQDERRDVCHRRVDPDPAVLTVWLTFFINVECSISPVRAIEPFRGMSTALHLGVQIKAFAASSALSSKSSGVLSDKVGLGPGHWPKTLLP</sequence>
<keyword evidence="3" id="KW-1185">Reference proteome</keyword>
<dbReference type="Proteomes" id="UP000018721">
    <property type="component" value="Unassembled WGS sequence"/>
</dbReference>
<organism evidence="2 3">
    <name type="scientific">Phytophthora nicotianae P1569</name>
    <dbReference type="NCBI Taxonomy" id="1317065"/>
    <lineage>
        <taxon>Eukaryota</taxon>
        <taxon>Sar</taxon>
        <taxon>Stramenopiles</taxon>
        <taxon>Oomycota</taxon>
        <taxon>Peronosporomycetes</taxon>
        <taxon>Peronosporales</taxon>
        <taxon>Peronosporaceae</taxon>
        <taxon>Phytophthora</taxon>
    </lineage>
</organism>
<protein>
    <submittedName>
        <fullName evidence="2">Uncharacterized protein</fullName>
    </submittedName>
</protein>
<evidence type="ECO:0000313" key="2">
    <source>
        <dbReference type="EMBL" id="ETI52698.1"/>
    </source>
</evidence>
<gene>
    <name evidence="2" type="ORF">F443_04249</name>
</gene>
<dbReference type="AlphaFoldDB" id="V9FPG8"/>
<evidence type="ECO:0000256" key="1">
    <source>
        <dbReference type="SAM" id="MobiDB-lite"/>
    </source>
</evidence>
<dbReference type="EMBL" id="ANIZ01000776">
    <property type="protein sequence ID" value="ETI52698.1"/>
    <property type="molecule type" value="Genomic_DNA"/>
</dbReference>
<evidence type="ECO:0000313" key="3">
    <source>
        <dbReference type="Proteomes" id="UP000018721"/>
    </source>
</evidence>
<proteinExistence type="predicted"/>
<name>V9FPG8_PHYNI</name>
<accession>V9FPG8</accession>
<dbReference type="HOGENOM" id="CLU_2163401_0_0_1"/>